<organism evidence="1 2">
    <name type="scientific">Streptomyces scopuliridis RB72</name>
    <dbReference type="NCBI Taxonomy" id="1440053"/>
    <lineage>
        <taxon>Bacteria</taxon>
        <taxon>Bacillati</taxon>
        <taxon>Actinomycetota</taxon>
        <taxon>Actinomycetes</taxon>
        <taxon>Kitasatosporales</taxon>
        <taxon>Streptomycetaceae</taxon>
        <taxon>Streptomyces</taxon>
    </lineage>
</organism>
<accession>A0A2T7TA26</accession>
<evidence type="ECO:0000313" key="2">
    <source>
        <dbReference type="Proteomes" id="UP000245992"/>
    </source>
</evidence>
<gene>
    <name evidence="1" type="ORF">Y717_07130</name>
</gene>
<sequence>MSIHQVSCPERILFLDEEMAALDRLEGGFRSERVLWCALEAGHEGLHHVIAQCVRGSETAAPWVMWARWPDTGEYGPERELLRLESCPEKFLAGNVSEESCCLPEGHAGRHGFEFGPPIREADVMPDWLLRRFFG</sequence>
<dbReference type="STRING" id="1440053.GCA_000718095_03606"/>
<dbReference type="Proteomes" id="UP000245992">
    <property type="component" value="Unassembled WGS sequence"/>
</dbReference>
<dbReference type="OrthoDB" id="3523441at2"/>
<name>A0A2T7TA26_9ACTN</name>
<reference evidence="1 2" key="1">
    <citation type="submission" date="2013-12" db="EMBL/GenBank/DDBJ databases">
        <title>Annotated genome of Streptomyces scopuliridis.</title>
        <authorList>
            <person name="Olson J.B."/>
        </authorList>
    </citation>
    <scope>NUCLEOTIDE SEQUENCE [LARGE SCALE GENOMIC DNA]</scope>
    <source>
        <strain evidence="1 2">RB72</strain>
    </source>
</reference>
<dbReference type="EMBL" id="AZSP01000124">
    <property type="protein sequence ID" value="PVE12003.1"/>
    <property type="molecule type" value="Genomic_DNA"/>
</dbReference>
<protein>
    <submittedName>
        <fullName evidence="1">Uncharacterized protein</fullName>
    </submittedName>
</protein>
<keyword evidence="2" id="KW-1185">Reference proteome</keyword>
<dbReference type="RefSeq" id="WP_030352654.1">
    <property type="nucleotide sequence ID" value="NZ_AZSP01000124.1"/>
</dbReference>
<dbReference type="GeneID" id="95545069"/>
<dbReference type="AlphaFoldDB" id="A0A2T7TA26"/>
<comment type="caution">
    <text evidence="1">The sequence shown here is derived from an EMBL/GenBank/DDBJ whole genome shotgun (WGS) entry which is preliminary data.</text>
</comment>
<evidence type="ECO:0000313" key="1">
    <source>
        <dbReference type="EMBL" id="PVE12003.1"/>
    </source>
</evidence>
<proteinExistence type="predicted"/>